<dbReference type="AlphaFoldDB" id="A0A2T7C8M7"/>
<evidence type="ECO:0000313" key="1">
    <source>
        <dbReference type="EMBL" id="PUZ39684.1"/>
    </source>
</evidence>
<proteinExistence type="predicted"/>
<evidence type="ECO:0000313" key="2">
    <source>
        <dbReference type="Proteomes" id="UP000244336"/>
    </source>
</evidence>
<reference evidence="1 2" key="1">
    <citation type="submission" date="2018-04" db="EMBL/GenBank/DDBJ databases">
        <title>WGS assembly of Panicum hallii var. hallii HAL2.</title>
        <authorList>
            <person name="Lovell J."/>
            <person name="Jenkins J."/>
            <person name="Lowry D."/>
            <person name="Mamidi S."/>
            <person name="Sreedasyam A."/>
            <person name="Weng X."/>
            <person name="Barry K."/>
            <person name="Bonette J."/>
            <person name="Campitelli B."/>
            <person name="Daum C."/>
            <person name="Gordon S."/>
            <person name="Gould B."/>
            <person name="Lipzen A."/>
            <person name="MacQueen A."/>
            <person name="Palacio-Mejia J."/>
            <person name="Plott C."/>
            <person name="Shakirov E."/>
            <person name="Shu S."/>
            <person name="Yoshinaga Y."/>
            <person name="Zane M."/>
            <person name="Rokhsar D."/>
            <person name="Grimwood J."/>
            <person name="Schmutz J."/>
            <person name="Juenger T."/>
        </authorList>
    </citation>
    <scope>NUCLEOTIDE SEQUENCE [LARGE SCALE GENOMIC DNA]</scope>
    <source>
        <strain evidence="2">cv. HAL2</strain>
    </source>
</reference>
<gene>
    <name evidence="1" type="ORF">GQ55_9G353800</name>
</gene>
<organism evidence="1 2">
    <name type="scientific">Panicum hallii var. hallii</name>
    <dbReference type="NCBI Taxonomy" id="1504633"/>
    <lineage>
        <taxon>Eukaryota</taxon>
        <taxon>Viridiplantae</taxon>
        <taxon>Streptophyta</taxon>
        <taxon>Embryophyta</taxon>
        <taxon>Tracheophyta</taxon>
        <taxon>Spermatophyta</taxon>
        <taxon>Magnoliopsida</taxon>
        <taxon>Liliopsida</taxon>
        <taxon>Poales</taxon>
        <taxon>Poaceae</taxon>
        <taxon>PACMAD clade</taxon>
        <taxon>Panicoideae</taxon>
        <taxon>Panicodae</taxon>
        <taxon>Paniceae</taxon>
        <taxon>Panicinae</taxon>
        <taxon>Panicum</taxon>
        <taxon>Panicum sect. Panicum</taxon>
    </lineage>
</organism>
<dbReference type="Gramene" id="PUZ39684">
    <property type="protein sequence ID" value="PUZ39684"/>
    <property type="gene ID" value="GQ55_9G353800"/>
</dbReference>
<protein>
    <submittedName>
        <fullName evidence="1">Uncharacterized protein</fullName>
    </submittedName>
</protein>
<name>A0A2T7C8M7_9POAL</name>
<sequence length="182" mass="19624">MVGISQVALYPHAACFRRTRRLHFVASSSLSHASPRHRALPRLAARFASPPRATTVETQISSPASRMAARVVVASDAAGVKVANLGSRSGADGLRPPRRMQLGARAQGEVGRRCGHEGPLRVAGGARLPPPCTVSGCPSRRCGKPRRRRMPFPFRMGSLSCARHFHFARLLLSPLRSCSPSM</sequence>
<keyword evidence="2" id="KW-1185">Reference proteome</keyword>
<dbReference type="Proteomes" id="UP000244336">
    <property type="component" value="Chromosome 9"/>
</dbReference>
<accession>A0A2T7C8M7</accession>
<dbReference type="EMBL" id="CM009757">
    <property type="protein sequence ID" value="PUZ39684.1"/>
    <property type="molecule type" value="Genomic_DNA"/>
</dbReference>